<sequence>MSDFSWDKGFDCNFILKKIREARSVSGEKCSFNSHEYSNWVPILKSAINFRINDDYLKGMCIEKSIRYIGENLNNKDNFLRTCDKFYSECKLKNIECYFLFYTTYSGINVINNIKHNEMCLSWGDSIPKKFIKRAKHDLFRVSNLLRQNNIIYEESKITPIMIKVSGCDVDHCYQRAVNFFDLFRGILNLIVNSGLVINPFPASLSKNHAINRFRPGPFATVHGADGALLREAIWYELNWRHDKGTIRFTESQSQIKRNINRHWKKLVENKLSSVIQESLLRYCRSLDNYNSMDMILGLWSALEAATGSQKEKGDLTASRALGFFPEQYKDEYRQIISHIKKHRNLSAHSYAALPSDDMYNIIVQAEHVVGGAIGFLISNGNKFQSHKEVIEFCEIDVLKTPILRKRALLRFFEAFQAKNREVQK</sequence>
<dbReference type="OrthoDB" id="1491948at2"/>
<name>A0A420WQQ7_9PROT</name>
<evidence type="ECO:0000313" key="2">
    <source>
        <dbReference type="Proteomes" id="UP000277424"/>
    </source>
</evidence>
<dbReference type="EMBL" id="RBIG01000001">
    <property type="protein sequence ID" value="RKQ73329.1"/>
    <property type="molecule type" value="Genomic_DNA"/>
</dbReference>
<accession>A0A420WQQ7</accession>
<gene>
    <name evidence="1" type="ORF">BCL74_1115</name>
</gene>
<dbReference type="Proteomes" id="UP000277424">
    <property type="component" value="Unassembled WGS sequence"/>
</dbReference>
<evidence type="ECO:0008006" key="3">
    <source>
        <dbReference type="Google" id="ProtNLM"/>
    </source>
</evidence>
<reference evidence="1 2" key="1">
    <citation type="submission" date="2018-10" db="EMBL/GenBank/DDBJ databases">
        <title>Comparative analysis of microorganisms from saline springs in Andes Mountain Range, Colombia.</title>
        <authorList>
            <person name="Rubin E."/>
        </authorList>
    </citation>
    <scope>NUCLEOTIDE SEQUENCE [LARGE SCALE GENOMIC DNA]</scope>
    <source>
        <strain evidence="1 2">USBA 36</strain>
    </source>
</reference>
<organism evidence="1 2">
    <name type="scientific">Oceanibaculum indicum</name>
    <dbReference type="NCBI Taxonomy" id="526216"/>
    <lineage>
        <taxon>Bacteria</taxon>
        <taxon>Pseudomonadati</taxon>
        <taxon>Pseudomonadota</taxon>
        <taxon>Alphaproteobacteria</taxon>
        <taxon>Rhodospirillales</taxon>
        <taxon>Oceanibaculaceae</taxon>
        <taxon>Oceanibaculum</taxon>
    </lineage>
</organism>
<proteinExistence type="predicted"/>
<evidence type="ECO:0000313" key="1">
    <source>
        <dbReference type="EMBL" id="RKQ73329.1"/>
    </source>
</evidence>
<protein>
    <recommendedName>
        <fullName evidence="3">Apea-like HEPN domain-containing protein</fullName>
    </recommendedName>
</protein>
<dbReference type="AlphaFoldDB" id="A0A420WQQ7"/>
<comment type="caution">
    <text evidence="1">The sequence shown here is derived from an EMBL/GenBank/DDBJ whole genome shotgun (WGS) entry which is preliminary data.</text>
</comment>
<dbReference type="RefSeq" id="WP_147430942.1">
    <property type="nucleotide sequence ID" value="NZ_RBIG01000001.1"/>
</dbReference>